<dbReference type="Pfam" id="PF04784">
    <property type="entry name" value="DUF547"/>
    <property type="match status" value="1"/>
</dbReference>
<feature type="domain" description="DUF547" evidence="1">
    <location>
        <begin position="72"/>
        <end position="195"/>
    </location>
</feature>
<dbReference type="PANTHER" id="PTHR46361:SF3">
    <property type="entry name" value="ELECTRON CARRIER_ PROTEIN DISULFIDE OXIDOREDUCTASE"/>
    <property type="match status" value="1"/>
</dbReference>
<name>A0A0F9C1V7_9ZZZZ</name>
<accession>A0A0F9C1V7</accession>
<protein>
    <recommendedName>
        <fullName evidence="1">DUF547 domain-containing protein</fullName>
    </recommendedName>
</protein>
<evidence type="ECO:0000259" key="1">
    <source>
        <dbReference type="Pfam" id="PF04784"/>
    </source>
</evidence>
<gene>
    <name evidence="2" type="ORF">LCGC14_2378100</name>
</gene>
<dbReference type="EMBL" id="LAZR01035202">
    <property type="protein sequence ID" value="KKL28144.1"/>
    <property type="molecule type" value="Genomic_DNA"/>
</dbReference>
<comment type="caution">
    <text evidence="2">The sequence shown here is derived from an EMBL/GenBank/DDBJ whole genome shotgun (WGS) entry which is preliminary data.</text>
</comment>
<organism evidence="2">
    <name type="scientific">marine sediment metagenome</name>
    <dbReference type="NCBI Taxonomy" id="412755"/>
    <lineage>
        <taxon>unclassified sequences</taxon>
        <taxon>metagenomes</taxon>
        <taxon>ecological metagenomes</taxon>
    </lineage>
</organism>
<sequence length="262" mass="30331">MNAARFKSITVSLSVFFILCNMNGQKAETSISDFNALSEQFLTNIIEKNGTADIRAQLFNTTLSELEERLKTDNQKLAFWINIYNAYIQVILTENPKLYDDRGEFFKAEQIPIAGRLISFAKIEHGIIRKSQWELGGGLIRKWFPNKFERKLRVDQRNYHIHFALNCGAKDCPPVAIYEADRLDQQFEKGTEAYLTRVTEYETNSKEVKTTPLFSWFRGDFGCKSGVKDILKEYDIIPTTKKVDVAYKGYDWTLDLNNFTKL</sequence>
<proteinExistence type="predicted"/>
<evidence type="ECO:0000313" key="2">
    <source>
        <dbReference type="EMBL" id="KKL28144.1"/>
    </source>
</evidence>
<dbReference type="PANTHER" id="PTHR46361">
    <property type="entry name" value="ELECTRON CARRIER/ PROTEIN DISULFIDE OXIDOREDUCTASE"/>
    <property type="match status" value="1"/>
</dbReference>
<dbReference type="InterPro" id="IPR006869">
    <property type="entry name" value="DUF547"/>
</dbReference>
<dbReference type="AlphaFoldDB" id="A0A0F9C1V7"/>
<reference evidence="2" key="1">
    <citation type="journal article" date="2015" name="Nature">
        <title>Complex archaea that bridge the gap between prokaryotes and eukaryotes.</title>
        <authorList>
            <person name="Spang A."/>
            <person name="Saw J.H."/>
            <person name="Jorgensen S.L."/>
            <person name="Zaremba-Niedzwiedzka K."/>
            <person name="Martijn J."/>
            <person name="Lind A.E."/>
            <person name="van Eijk R."/>
            <person name="Schleper C."/>
            <person name="Guy L."/>
            <person name="Ettema T.J."/>
        </authorList>
    </citation>
    <scope>NUCLEOTIDE SEQUENCE</scope>
</reference>